<dbReference type="InterPro" id="IPR002347">
    <property type="entry name" value="SDR_fam"/>
</dbReference>
<comment type="caution">
    <text evidence="3">The sequence shown here is derived from an EMBL/GenBank/DDBJ whole genome shotgun (WGS) entry which is preliminary data.</text>
</comment>
<evidence type="ECO:0000256" key="2">
    <source>
        <dbReference type="ARBA" id="ARBA00023002"/>
    </source>
</evidence>
<dbReference type="Pfam" id="PF13561">
    <property type="entry name" value="adh_short_C2"/>
    <property type="match status" value="1"/>
</dbReference>
<dbReference type="PRINTS" id="PR00081">
    <property type="entry name" value="GDHRDH"/>
</dbReference>
<dbReference type="PRINTS" id="PR00080">
    <property type="entry name" value="SDRFAMILY"/>
</dbReference>
<dbReference type="PANTHER" id="PTHR42760:SF115">
    <property type="entry name" value="3-OXOACYL-[ACYL-CARRIER-PROTEIN] REDUCTASE FABG"/>
    <property type="match status" value="1"/>
</dbReference>
<keyword evidence="2" id="KW-0560">Oxidoreductase</keyword>
<dbReference type="SUPFAM" id="SSF51735">
    <property type="entry name" value="NAD(P)-binding Rossmann-fold domains"/>
    <property type="match status" value="1"/>
</dbReference>
<gene>
    <name evidence="3" type="ORF">ABID41_000653</name>
</gene>
<dbReference type="InterPro" id="IPR036291">
    <property type="entry name" value="NAD(P)-bd_dom_sf"/>
</dbReference>
<name>A0ABV2EEW0_9CAUL</name>
<dbReference type="Proteomes" id="UP001549110">
    <property type="component" value="Unassembled WGS sequence"/>
</dbReference>
<protein>
    <submittedName>
        <fullName evidence="3">NAD(P)-dependent dehydrogenase (Short-subunit alcohol dehydrogenase family)</fullName>
    </submittedName>
</protein>
<dbReference type="PANTHER" id="PTHR42760">
    <property type="entry name" value="SHORT-CHAIN DEHYDROGENASES/REDUCTASES FAMILY MEMBER"/>
    <property type="match status" value="1"/>
</dbReference>
<reference evidence="3 4" key="1">
    <citation type="submission" date="2024-06" db="EMBL/GenBank/DDBJ databases">
        <title>Genomic Encyclopedia of Type Strains, Phase IV (KMG-IV): sequencing the most valuable type-strain genomes for metagenomic binning, comparative biology and taxonomic classification.</title>
        <authorList>
            <person name="Goeker M."/>
        </authorList>
    </citation>
    <scope>NUCLEOTIDE SEQUENCE [LARGE SCALE GENOMIC DNA]</scope>
    <source>
        <strain evidence="3 4">DSM 17809</strain>
    </source>
</reference>
<evidence type="ECO:0000313" key="4">
    <source>
        <dbReference type="Proteomes" id="UP001549110"/>
    </source>
</evidence>
<dbReference type="InterPro" id="IPR020904">
    <property type="entry name" value="Sc_DH/Rdtase_CS"/>
</dbReference>
<organism evidence="3 4">
    <name type="scientific">Phenylobacterium koreense</name>
    <dbReference type="NCBI Taxonomy" id="266125"/>
    <lineage>
        <taxon>Bacteria</taxon>
        <taxon>Pseudomonadati</taxon>
        <taxon>Pseudomonadota</taxon>
        <taxon>Alphaproteobacteria</taxon>
        <taxon>Caulobacterales</taxon>
        <taxon>Caulobacteraceae</taxon>
        <taxon>Phenylobacterium</taxon>
    </lineage>
</organism>
<proteinExistence type="inferred from homology"/>
<dbReference type="EMBL" id="JBEPLU010000001">
    <property type="protein sequence ID" value="MET3525558.1"/>
    <property type="molecule type" value="Genomic_DNA"/>
</dbReference>
<accession>A0ABV2EEW0</accession>
<keyword evidence="4" id="KW-1185">Reference proteome</keyword>
<evidence type="ECO:0000256" key="1">
    <source>
        <dbReference type="ARBA" id="ARBA00006484"/>
    </source>
</evidence>
<dbReference type="Gene3D" id="3.40.50.720">
    <property type="entry name" value="NAD(P)-binding Rossmann-like Domain"/>
    <property type="match status" value="1"/>
</dbReference>
<dbReference type="NCBIfam" id="NF005559">
    <property type="entry name" value="PRK07231.1"/>
    <property type="match status" value="1"/>
</dbReference>
<sequence>MPPTSHGAPAPALVLAGRTAVITGGTSGIGLAAAKAFANAGAQVVVSGRSRQALNEAVAEIGDAAVAIAGDVADPSHHDLVAQEVRQRFGGLDIYMANAGINTITPSAEVSEAEYDAQFAVNTRGVFFGVQKLAPLMRDGGSIILTGSLASEKVLDGHAVYAGSKAALTAFARSWAIEFSPRRIRVNVLSPGPVATAILGKLGVPAEARPAFEKAMAQAIPLGRMGRAEELAQAALFLASDASSFVNGVNLRADGGMALL</sequence>
<evidence type="ECO:0000313" key="3">
    <source>
        <dbReference type="EMBL" id="MET3525558.1"/>
    </source>
</evidence>
<dbReference type="PROSITE" id="PS00061">
    <property type="entry name" value="ADH_SHORT"/>
    <property type="match status" value="1"/>
</dbReference>
<dbReference type="CDD" id="cd05233">
    <property type="entry name" value="SDR_c"/>
    <property type="match status" value="1"/>
</dbReference>
<dbReference type="RefSeq" id="WP_331928823.1">
    <property type="nucleotide sequence ID" value="NZ_JBEPLU010000001.1"/>
</dbReference>
<comment type="similarity">
    <text evidence="1">Belongs to the short-chain dehydrogenases/reductases (SDR) family.</text>
</comment>